<organism evidence="2 3">
    <name type="scientific">Elizabethkingia bruuniana</name>
    <dbReference type="NCBI Taxonomy" id="1756149"/>
    <lineage>
        <taxon>Bacteria</taxon>
        <taxon>Pseudomonadati</taxon>
        <taxon>Bacteroidota</taxon>
        <taxon>Flavobacteriia</taxon>
        <taxon>Flavobacteriales</taxon>
        <taxon>Weeksellaceae</taxon>
        <taxon>Elizabethkingia</taxon>
    </lineage>
</organism>
<keyword evidence="3" id="KW-1185">Reference proteome</keyword>
<accession>A0A7T7ZWW7</accession>
<protein>
    <recommendedName>
        <fullName evidence="4">Outer membrane protein beta-barrel domain-containing protein</fullName>
    </recommendedName>
</protein>
<evidence type="ECO:0000256" key="1">
    <source>
        <dbReference type="SAM" id="SignalP"/>
    </source>
</evidence>
<evidence type="ECO:0000313" key="3">
    <source>
        <dbReference type="Proteomes" id="UP000595426"/>
    </source>
</evidence>
<dbReference type="Proteomes" id="UP000595426">
    <property type="component" value="Chromosome"/>
</dbReference>
<evidence type="ECO:0008006" key="4">
    <source>
        <dbReference type="Google" id="ProtNLM"/>
    </source>
</evidence>
<proteinExistence type="predicted"/>
<reference evidence="2 3" key="1">
    <citation type="submission" date="2020-12" db="EMBL/GenBank/DDBJ databases">
        <title>FDA dAtabase for Regulatory Grade micrObial Sequences (FDA-ARGOS): Supporting development and validation of Infectious Disease Dx tests.</title>
        <authorList>
            <person name="Kerrigan L."/>
            <person name="Long C."/>
            <person name="Tallon L."/>
            <person name="Sadzewicz L."/>
            <person name="Zhao X."/>
            <person name="Boylan J."/>
            <person name="Ott S."/>
            <person name="Bowen H."/>
            <person name="Vavikolanu K."/>
            <person name="Mehta A."/>
            <person name="Aluvathingal J."/>
            <person name="Nadendla S."/>
            <person name="Yan Y."/>
            <person name="Sichtig H."/>
        </authorList>
    </citation>
    <scope>NUCLEOTIDE SEQUENCE [LARGE SCALE GENOMIC DNA]</scope>
    <source>
        <strain evidence="2 3">FDAARGOS_1031</strain>
    </source>
</reference>
<gene>
    <name evidence="2" type="ORF">I6H88_15190</name>
</gene>
<dbReference type="AlphaFoldDB" id="A0A7T7ZWW7"/>
<feature type="signal peptide" evidence="1">
    <location>
        <begin position="1"/>
        <end position="20"/>
    </location>
</feature>
<dbReference type="GeneID" id="93132168"/>
<dbReference type="EMBL" id="CP067018">
    <property type="protein sequence ID" value="QQN57778.1"/>
    <property type="molecule type" value="Genomic_DNA"/>
</dbReference>
<keyword evidence="1" id="KW-0732">Signal</keyword>
<dbReference type="RefSeq" id="WP_068801167.1">
    <property type="nucleotide sequence ID" value="NZ_CBCSDR010000003.1"/>
</dbReference>
<feature type="chain" id="PRO_5032556980" description="Outer membrane protein beta-barrel domain-containing protein" evidence="1">
    <location>
        <begin position="21"/>
        <end position="332"/>
    </location>
</feature>
<sequence>MMKKILLMGGALLFPMLSFSQKKDSAAPAKKVLSYFADRFPVTRVINVEYNQVTPYNYTLKLLDKDLPEGKVNNLYQLKASANIHFIKRPKWMLGTTLSYQYTSMNINKSGMLSGGPGSENINFQYHTEALNLSYFSKLFKKNIVYSGSLMVDGSDRKFEKIRGVISGTMVLKATPETQMTLGLIAFLDPSSVFSIVPSFAYRHQFANGLIADVLLPKGLYVRKEVFSQNGRVSLGSELDNTFFYLYNFNNSSKTYSFSQLEINSGLTYEHNLGSFFIATLKTGIKTIPIAQAFEKNKKMKDYIFDAKPEASFYFNIGISFNPFAKAKNKRF</sequence>
<evidence type="ECO:0000313" key="2">
    <source>
        <dbReference type="EMBL" id="QQN57778.1"/>
    </source>
</evidence>
<name>A0A7T7ZWW7_9FLAO</name>